<dbReference type="AlphaFoldDB" id="A0A0F5J7T4"/>
<keyword evidence="8" id="KW-1185">Reference proteome</keyword>
<dbReference type="InterPro" id="IPR001188">
    <property type="entry name" value="Sperm_putr-bd"/>
</dbReference>
<keyword evidence="5" id="KW-0472">Membrane</keyword>
<keyword evidence="5" id="KW-1133">Transmembrane helix</keyword>
<evidence type="ECO:0000256" key="3">
    <source>
        <dbReference type="ARBA" id="ARBA00022729"/>
    </source>
</evidence>
<dbReference type="CDD" id="cd13663">
    <property type="entry name" value="PBP2_PotD_PotF_like_2"/>
    <property type="match status" value="1"/>
</dbReference>
<dbReference type="GO" id="GO:0042597">
    <property type="term" value="C:periplasmic space"/>
    <property type="evidence" value="ECO:0007669"/>
    <property type="project" value="UniProtKB-SubCell"/>
</dbReference>
<dbReference type="PANTHER" id="PTHR30222">
    <property type="entry name" value="SPERMIDINE/PUTRESCINE-BINDING PERIPLASMIC PROTEIN"/>
    <property type="match status" value="1"/>
</dbReference>
<evidence type="ECO:0000256" key="1">
    <source>
        <dbReference type="ARBA" id="ARBA00004418"/>
    </source>
</evidence>
<feature type="transmembrane region" description="Helical" evidence="5">
    <location>
        <begin position="405"/>
        <end position="423"/>
    </location>
</feature>
<sequence>MNRLIKIVCVLAACLGMLSSCARTDKERSKILKIYNWADYIDEGILDEFPVWYKEQTGEDIRIIYQVFDINEIMLTKIERGHEDFDLICPSEYIIERMLKKKLLLPIDRNFGKTPDYLDNISPYIREQLNKLSLPGMETTDYVVPYMWGTAGLLYNKQFVTQDEVMTWDCLWNPKYRNKILMKDSYRDAYGTAIIYAHAKELADGTVTVEQLMNDNSPEAIAIAEDYLKRMKPNIAGWEADFGKEMMTKNKAWLNLTWSGDAVWAIEEAEAVGVELGYEVPLEGSNIWYDGWAIPKYARNVKAASYFLDYLCRPDVALRNMDANGYVSAVATPEILEAKIDTTIEEYSNLSYFFGPGNDSIRIDRVQYPDRKVVERCAMIRDFGDETELVLEMWSRVKGDNLNTGIVLLIFAVFGLLFVWVVYRRIRDYKQKQRHRRRRRRW</sequence>
<keyword evidence="5" id="KW-0812">Transmembrane</keyword>
<evidence type="ECO:0000256" key="6">
    <source>
        <dbReference type="SAM" id="SignalP"/>
    </source>
</evidence>
<organism evidence="7 8">
    <name type="scientific">Parabacteroides gordonii MS-1 = DSM 23371</name>
    <dbReference type="NCBI Taxonomy" id="1203610"/>
    <lineage>
        <taxon>Bacteria</taxon>
        <taxon>Pseudomonadati</taxon>
        <taxon>Bacteroidota</taxon>
        <taxon>Bacteroidia</taxon>
        <taxon>Bacteroidales</taxon>
        <taxon>Tannerellaceae</taxon>
        <taxon>Parabacteroides</taxon>
    </lineage>
</organism>
<name>A0A0F5J7T4_9BACT</name>
<dbReference type="PATRIC" id="fig|1203610.3.peg.3604"/>
<dbReference type="PROSITE" id="PS51257">
    <property type="entry name" value="PROKAR_LIPOPROTEIN"/>
    <property type="match status" value="1"/>
</dbReference>
<evidence type="ECO:0000313" key="8">
    <source>
        <dbReference type="Proteomes" id="UP000033035"/>
    </source>
</evidence>
<keyword evidence="3 6" id="KW-0732">Signal</keyword>
<feature type="chain" id="PRO_5002489338" evidence="6">
    <location>
        <begin position="23"/>
        <end position="442"/>
    </location>
</feature>
<dbReference type="PANTHER" id="PTHR30222:SF17">
    <property type="entry name" value="SPERMIDINE_PUTRESCINE-BINDING PERIPLASMIC PROTEIN"/>
    <property type="match status" value="1"/>
</dbReference>
<dbReference type="GO" id="GO:0019808">
    <property type="term" value="F:polyamine binding"/>
    <property type="evidence" value="ECO:0007669"/>
    <property type="project" value="InterPro"/>
</dbReference>
<evidence type="ECO:0000256" key="4">
    <source>
        <dbReference type="ARBA" id="ARBA00022764"/>
    </source>
</evidence>
<evidence type="ECO:0000256" key="2">
    <source>
        <dbReference type="ARBA" id="ARBA00022448"/>
    </source>
</evidence>
<dbReference type="STRING" id="1203610.HMPREF1536_03537"/>
<dbReference type="SUPFAM" id="SSF53850">
    <property type="entry name" value="Periplasmic binding protein-like II"/>
    <property type="match status" value="1"/>
</dbReference>
<dbReference type="GO" id="GO:0015846">
    <property type="term" value="P:polyamine transport"/>
    <property type="evidence" value="ECO:0007669"/>
    <property type="project" value="InterPro"/>
</dbReference>
<dbReference type="Proteomes" id="UP000033035">
    <property type="component" value="Unassembled WGS sequence"/>
</dbReference>
<dbReference type="Gene3D" id="3.40.190.10">
    <property type="entry name" value="Periplasmic binding protein-like II"/>
    <property type="match status" value="2"/>
</dbReference>
<dbReference type="InterPro" id="IPR006059">
    <property type="entry name" value="SBP"/>
</dbReference>
<feature type="signal peptide" evidence="6">
    <location>
        <begin position="1"/>
        <end position="22"/>
    </location>
</feature>
<keyword evidence="2" id="KW-0813">Transport</keyword>
<accession>A0A0F5J7T4</accession>
<keyword evidence="4" id="KW-0574">Periplasm</keyword>
<dbReference type="HOGENOM" id="CLU_026974_10_0_10"/>
<evidence type="ECO:0000313" key="7">
    <source>
        <dbReference type="EMBL" id="KKB53956.1"/>
    </source>
</evidence>
<dbReference type="PRINTS" id="PR00909">
    <property type="entry name" value="SPERMDNBNDNG"/>
</dbReference>
<protein>
    <submittedName>
        <fullName evidence="7">Uncharacterized protein</fullName>
    </submittedName>
</protein>
<dbReference type="EMBL" id="AQHW01000017">
    <property type="protein sequence ID" value="KKB53956.1"/>
    <property type="molecule type" value="Genomic_DNA"/>
</dbReference>
<reference evidence="7 8" key="1">
    <citation type="submission" date="2013-04" db="EMBL/GenBank/DDBJ databases">
        <title>The Genome Sequence of Parabacteroides gordonii DSM 23371.</title>
        <authorList>
            <consortium name="The Broad Institute Genomics Platform"/>
            <person name="Earl A."/>
            <person name="Ward D."/>
            <person name="Feldgarden M."/>
            <person name="Gevers D."/>
            <person name="Martens E."/>
            <person name="Sakamoto M."/>
            <person name="Benno Y."/>
            <person name="Suzuki N."/>
            <person name="Matsunaga N."/>
            <person name="Koshihara K."/>
            <person name="Seki M."/>
            <person name="Komiya H."/>
            <person name="Walker B."/>
            <person name="Young S."/>
            <person name="Zeng Q."/>
            <person name="Gargeya S."/>
            <person name="Fitzgerald M."/>
            <person name="Haas B."/>
            <person name="Abouelleil A."/>
            <person name="Allen A.W."/>
            <person name="Alvarado L."/>
            <person name="Arachchi H.M."/>
            <person name="Berlin A.M."/>
            <person name="Chapman S.B."/>
            <person name="Gainer-Dewar J."/>
            <person name="Goldberg J."/>
            <person name="Griggs A."/>
            <person name="Gujja S."/>
            <person name="Hansen M."/>
            <person name="Howarth C."/>
            <person name="Imamovic A."/>
            <person name="Ireland A."/>
            <person name="Larimer J."/>
            <person name="McCowan C."/>
            <person name="Murphy C."/>
            <person name="Pearson M."/>
            <person name="Poon T.W."/>
            <person name="Priest M."/>
            <person name="Roberts A."/>
            <person name="Saif S."/>
            <person name="Shea T."/>
            <person name="Sisk P."/>
            <person name="Sykes S."/>
            <person name="Wortman J."/>
            <person name="Nusbaum C."/>
            <person name="Birren B."/>
        </authorList>
    </citation>
    <scope>NUCLEOTIDE SEQUENCE [LARGE SCALE GENOMIC DNA]</scope>
    <source>
        <strain evidence="7 8">MS-1</strain>
    </source>
</reference>
<comment type="caution">
    <text evidence="7">The sequence shown here is derived from an EMBL/GenBank/DDBJ whole genome shotgun (WGS) entry which is preliminary data.</text>
</comment>
<dbReference type="Pfam" id="PF13416">
    <property type="entry name" value="SBP_bac_8"/>
    <property type="match status" value="1"/>
</dbReference>
<comment type="subcellular location">
    <subcellularLocation>
        <location evidence="1">Periplasm</location>
    </subcellularLocation>
</comment>
<proteinExistence type="predicted"/>
<gene>
    <name evidence="7" type="ORF">HMPREF1536_03537</name>
</gene>
<dbReference type="RefSeq" id="WP_028726810.1">
    <property type="nucleotide sequence ID" value="NZ_AUAE01000010.1"/>
</dbReference>
<evidence type="ECO:0000256" key="5">
    <source>
        <dbReference type="SAM" id="Phobius"/>
    </source>
</evidence>